<evidence type="ECO:0000313" key="2">
    <source>
        <dbReference type="Proteomes" id="UP000283260"/>
    </source>
</evidence>
<reference evidence="1 2" key="1">
    <citation type="submission" date="2016-10" db="EMBL/GenBank/DDBJ databases">
        <title>Comparative genome analysis of multiple Pseudomonas spp. focuses on biocontrol and plant growth promoting traits.</title>
        <authorList>
            <person name="Tao X.-Y."/>
            <person name="Taylor C.G."/>
        </authorList>
    </citation>
    <scope>NUCLEOTIDE SEQUENCE [LARGE SCALE GENOMIC DNA]</scope>
    <source>
        <strain evidence="1 2">94G2</strain>
    </source>
</reference>
<dbReference type="EMBL" id="MOBL01000022">
    <property type="protein sequence ID" value="RON29937.1"/>
    <property type="molecule type" value="Genomic_DNA"/>
</dbReference>
<gene>
    <name evidence="1" type="ORF">BK661_20095</name>
</gene>
<comment type="caution">
    <text evidence="1">The sequence shown here is derived from an EMBL/GenBank/DDBJ whole genome shotgun (WGS) entry which is preliminary data.</text>
</comment>
<sequence>MLGSNVLADDLPSIGEMHPPVVASVGEKKVTVFFLKNNLKDKVQDEHVADAEIFYSPINSAKPSLNYVWKVEGDQIASVFFYDWKSSGRAGKSMYVLTKSKLSNSGFEGVTYSAMELSIIKNGDSLSVAFFSGDPSDPVLQNCNEGRDLAMGKNLVCAYKDAGSIKKYLATQDK</sequence>
<dbReference type="AlphaFoldDB" id="A0A423IX13"/>
<organism evidence="1 2">
    <name type="scientific">Pseudomonas frederiksbergensis</name>
    <dbReference type="NCBI Taxonomy" id="104087"/>
    <lineage>
        <taxon>Bacteria</taxon>
        <taxon>Pseudomonadati</taxon>
        <taxon>Pseudomonadota</taxon>
        <taxon>Gammaproteobacteria</taxon>
        <taxon>Pseudomonadales</taxon>
        <taxon>Pseudomonadaceae</taxon>
        <taxon>Pseudomonas</taxon>
    </lineage>
</organism>
<protein>
    <submittedName>
        <fullName evidence="1">Uncharacterized protein</fullName>
    </submittedName>
</protein>
<name>A0A423IX13_9PSED</name>
<evidence type="ECO:0000313" key="1">
    <source>
        <dbReference type="EMBL" id="RON29937.1"/>
    </source>
</evidence>
<proteinExistence type="predicted"/>
<dbReference type="Proteomes" id="UP000283260">
    <property type="component" value="Unassembled WGS sequence"/>
</dbReference>
<accession>A0A423IX13</accession>